<accession>A0A383D654</accession>
<dbReference type="InterPro" id="IPR001867">
    <property type="entry name" value="OmpR/PhoB-type_DNA-bd"/>
</dbReference>
<dbReference type="GO" id="GO:0003677">
    <property type="term" value="F:DNA binding"/>
    <property type="evidence" value="ECO:0007669"/>
    <property type="project" value="UniProtKB-KW"/>
</dbReference>
<evidence type="ECO:0000313" key="3">
    <source>
        <dbReference type="EMBL" id="SVE39962.1"/>
    </source>
</evidence>
<dbReference type="AlphaFoldDB" id="A0A383D654"/>
<evidence type="ECO:0000256" key="1">
    <source>
        <dbReference type="ARBA" id="ARBA00023125"/>
    </source>
</evidence>
<dbReference type="PROSITE" id="PS51755">
    <property type="entry name" value="OMPR_PHOB"/>
    <property type="match status" value="1"/>
</dbReference>
<feature type="non-terminal residue" evidence="3">
    <location>
        <position position="1"/>
    </location>
</feature>
<dbReference type="EMBL" id="UINC01214642">
    <property type="protein sequence ID" value="SVE39962.1"/>
    <property type="molecule type" value="Genomic_DNA"/>
</dbReference>
<dbReference type="GO" id="GO:0000160">
    <property type="term" value="P:phosphorelay signal transduction system"/>
    <property type="evidence" value="ECO:0007669"/>
    <property type="project" value="InterPro"/>
</dbReference>
<protein>
    <recommendedName>
        <fullName evidence="2">OmpR/PhoB-type domain-containing protein</fullName>
    </recommendedName>
</protein>
<keyword evidence="1" id="KW-0238">DNA-binding</keyword>
<evidence type="ECO:0000259" key="2">
    <source>
        <dbReference type="PROSITE" id="PS51755"/>
    </source>
</evidence>
<feature type="non-terminal residue" evidence="3">
    <location>
        <position position="237"/>
    </location>
</feature>
<feature type="domain" description="OmpR/PhoB-type" evidence="2">
    <location>
        <begin position="179"/>
        <end position="237"/>
    </location>
</feature>
<dbReference type="Gene3D" id="1.10.10.10">
    <property type="entry name" value="Winged helix-like DNA-binding domain superfamily/Winged helix DNA-binding domain"/>
    <property type="match status" value="1"/>
</dbReference>
<proteinExistence type="predicted"/>
<dbReference type="InterPro" id="IPR036388">
    <property type="entry name" value="WH-like_DNA-bd_sf"/>
</dbReference>
<organism evidence="3">
    <name type="scientific">marine metagenome</name>
    <dbReference type="NCBI Taxonomy" id="408172"/>
    <lineage>
        <taxon>unclassified sequences</taxon>
        <taxon>metagenomes</taxon>
        <taxon>ecological metagenomes</taxon>
    </lineage>
</organism>
<reference evidence="3" key="1">
    <citation type="submission" date="2018-05" db="EMBL/GenBank/DDBJ databases">
        <authorList>
            <person name="Lanie J.A."/>
            <person name="Ng W.-L."/>
            <person name="Kazmierczak K.M."/>
            <person name="Andrzejewski T.M."/>
            <person name="Davidsen T.M."/>
            <person name="Wayne K.J."/>
            <person name="Tettelin H."/>
            <person name="Glass J.I."/>
            <person name="Rusch D."/>
            <person name="Podicherti R."/>
            <person name="Tsui H.-C.T."/>
            <person name="Winkler M.E."/>
        </authorList>
    </citation>
    <scope>NUCLEOTIDE SEQUENCE</scope>
</reference>
<sequence length="237" mass="27437">IDLNEKTRIIDGIDFLNKETSNHKDLCNSIRIISNSECVIITEMDKMNGSFKPKTFSSSEELNLESFNSEFNQDNTLAIITGSTGNSKIYDKIKDSDLFPNWFSEIKFKYVIAIPILNRLETNACVYVFFDGHQEFKLLEYKLESIGKLISFYNRIKSGNLETNKDNIAFSNVFSNNQKNSEEASFFELDDNLELLKFKDKEISLSNSEYLIIKNLIQKNGQVLLYEEIEKILWPDN</sequence>
<dbReference type="GO" id="GO:0006355">
    <property type="term" value="P:regulation of DNA-templated transcription"/>
    <property type="evidence" value="ECO:0007669"/>
    <property type="project" value="InterPro"/>
</dbReference>
<name>A0A383D654_9ZZZZ</name>
<gene>
    <name evidence="3" type="ORF">METZ01_LOCUS492816</name>
</gene>